<feature type="transmembrane region" description="Helical" evidence="6">
    <location>
        <begin position="12"/>
        <end position="30"/>
    </location>
</feature>
<sequence>MFQSFFPTPKQFFISVIAWSLLAIAFWYGWGESLGAAFGLPPLAVDAPPIVGISAFWSPAFLWFYIYFGIVVGLFTAFWYVYSPHRWQTWSILGSALILFVTYFQVQVSVAINNWYGPFWDLVQAAVSKSAVVTAEQFYGEIGTFLAIAMVAVAVAVMTRFFVSHYIFRWRTAMNEYYMANWGKLRHIEGASQRVQEDTMRFSTTVEGLGVSLIDSVMTLIAFTPVLIRLSANVTELPIVGIIPYPLVTAAVLWSLFGTVFLALVGIKLPGLEFRNQRVEAAYRKELVYGEDHADRAQPPTVADLFDNVRRNYFRLYFHYLYFNIARIFYLQINNIFSLLILAPSIIAGRISLGALNQISGAFGQVTSSFQYLVNSWPTIVELLSIYKRLRAFESILDEAPLPEIDQQFIEAGGKEELAL</sequence>
<dbReference type="NCBIfam" id="NF009036">
    <property type="entry name" value="PRK12369.1"/>
    <property type="match status" value="1"/>
</dbReference>
<dbReference type="Proteomes" id="UP001432360">
    <property type="component" value="Chromosome"/>
</dbReference>
<comment type="subcellular location">
    <subcellularLocation>
        <location evidence="1">Cell membrane</location>
        <topology evidence="1">Multi-pass membrane protein</topology>
    </subcellularLocation>
</comment>
<evidence type="ECO:0000313" key="8">
    <source>
        <dbReference type="Proteomes" id="UP001432360"/>
    </source>
</evidence>
<feature type="transmembrane region" description="Helical" evidence="6">
    <location>
        <begin position="209"/>
        <end position="230"/>
    </location>
</feature>
<dbReference type="EMBL" id="CP133148">
    <property type="protein sequence ID" value="WVT02569.1"/>
    <property type="molecule type" value="Genomic_DNA"/>
</dbReference>
<reference evidence="7" key="1">
    <citation type="submission" date="2023-08" db="EMBL/GenBank/DDBJ databases">
        <title>Complete genome sequence of Sinorhizobium chiapanecum ITTG S70 isolated from Acaciella angustissima nodules in Chiapas-Mexico.</title>
        <authorList>
            <person name="Rincon-Rosales R."/>
            <person name="Rogel M.A."/>
            <person name="Rincon-Medina C.I."/>
            <person name="Guerrero G."/>
            <person name="Manzano-Gomez L.A."/>
            <person name="Lopez-Lopez A."/>
            <person name="Rincon Molina F.A."/>
            <person name="Martinez-Romero E."/>
        </authorList>
    </citation>
    <scope>NUCLEOTIDE SEQUENCE</scope>
    <source>
        <strain evidence="7">ITTG S70</strain>
    </source>
</reference>
<keyword evidence="4 6" id="KW-1133">Transmembrane helix</keyword>
<dbReference type="PANTHER" id="PTHR11384:SF59">
    <property type="entry name" value="LYSOSOMAL COBALAMIN TRANSPORTER ABCD4"/>
    <property type="match status" value="1"/>
</dbReference>
<feature type="transmembrane region" description="Helical" evidence="6">
    <location>
        <begin position="62"/>
        <end position="82"/>
    </location>
</feature>
<evidence type="ECO:0000256" key="6">
    <source>
        <dbReference type="SAM" id="Phobius"/>
    </source>
</evidence>
<keyword evidence="3 6" id="KW-0812">Transmembrane</keyword>
<dbReference type="InterPro" id="IPR050835">
    <property type="entry name" value="ABC_transporter_sub-D"/>
</dbReference>
<keyword evidence="2" id="KW-0813">Transport</keyword>
<feature type="transmembrane region" description="Helical" evidence="6">
    <location>
        <begin position="89"/>
        <end position="112"/>
    </location>
</feature>
<keyword evidence="5 6" id="KW-0472">Membrane</keyword>
<protein>
    <submittedName>
        <fullName evidence="7">Peptide antibiotic transporter SbmA</fullName>
    </submittedName>
</protein>
<dbReference type="Pfam" id="PF05992">
    <property type="entry name" value="SbmA_BacA"/>
    <property type="match status" value="1"/>
</dbReference>
<keyword evidence="8" id="KW-1185">Reference proteome</keyword>
<dbReference type="InterPro" id="IPR036640">
    <property type="entry name" value="ABC1_TM_sf"/>
</dbReference>
<organism evidence="7 8">
    <name type="scientific">Sinorhizobium chiapasense</name>
    <dbReference type="NCBI Taxonomy" id="501572"/>
    <lineage>
        <taxon>Bacteria</taxon>
        <taxon>Pseudomonadati</taxon>
        <taxon>Pseudomonadota</taxon>
        <taxon>Alphaproteobacteria</taxon>
        <taxon>Hyphomicrobiales</taxon>
        <taxon>Rhizobiaceae</taxon>
        <taxon>Sinorhizobium/Ensifer group</taxon>
        <taxon>Sinorhizobium</taxon>
    </lineage>
</organism>
<feature type="transmembrane region" description="Helical" evidence="6">
    <location>
        <begin position="320"/>
        <end position="343"/>
    </location>
</feature>
<dbReference type="RefSeq" id="WP_331371841.1">
    <property type="nucleotide sequence ID" value="NZ_CP133148.1"/>
</dbReference>
<gene>
    <name evidence="7" type="primary">sbmA</name>
    <name evidence="7" type="ORF">RB548_13710</name>
</gene>
<proteinExistence type="predicted"/>
<dbReference type="InterPro" id="IPR009248">
    <property type="entry name" value="SbmA_BacA"/>
</dbReference>
<dbReference type="Gene3D" id="1.20.1560.10">
    <property type="entry name" value="ABC transporter type 1, transmembrane domain"/>
    <property type="match status" value="1"/>
</dbReference>
<evidence type="ECO:0000256" key="2">
    <source>
        <dbReference type="ARBA" id="ARBA00022448"/>
    </source>
</evidence>
<feature type="transmembrane region" description="Helical" evidence="6">
    <location>
        <begin position="142"/>
        <end position="163"/>
    </location>
</feature>
<dbReference type="NCBIfam" id="NF008306">
    <property type="entry name" value="PRK11098.1"/>
    <property type="match status" value="1"/>
</dbReference>
<name>A0ABZ2B4Y9_9HYPH</name>
<evidence type="ECO:0000313" key="7">
    <source>
        <dbReference type="EMBL" id="WVT02569.1"/>
    </source>
</evidence>
<evidence type="ECO:0000256" key="4">
    <source>
        <dbReference type="ARBA" id="ARBA00022989"/>
    </source>
</evidence>
<accession>A0ABZ2B4Y9</accession>
<evidence type="ECO:0000256" key="5">
    <source>
        <dbReference type="ARBA" id="ARBA00023136"/>
    </source>
</evidence>
<dbReference type="SUPFAM" id="SSF90123">
    <property type="entry name" value="ABC transporter transmembrane region"/>
    <property type="match status" value="1"/>
</dbReference>
<evidence type="ECO:0000256" key="3">
    <source>
        <dbReference type="ARBA" id="ARBA00022692"/>
    </source>
</evidence>
<evidence type="ECO:0000256" key="1">
    <source>
        <dbReference type="ARBA" id="ARBA00004651"/>
    </source>
</evidence>
<feature type="transmembrane region" description="Helical" evidence="6">
    <location>
        <begin position="242"/>
        <end position="267"/>
    </location>
</feature>
<dbReference type="PANTHER" id="PTHR11384">
    <property type="entry name" value="ATP-BINDING CASSETTE, SUB-FAMILY D MEMBER"/>
    <property type="match status" value="1"/>
</dbReference>